<dbReference type="AlphaFoldDB" id="A0A1F7FCJ9"/>
<proteinExistence type="predicted"/>
<comment type="caution">
    <text evidence="1">The sequence shown here is derived from an EMBL/GenBank/DDBJ whole genome shotgun (WGS) entry which is preliminary data.</text>
</comment>
<evidence type="ECO:0000313" key="2">
    <source>
        <dbReference type="Proteomes" id="UP000179243"/>
    </source>
</evidence>
<dbReference type="EMBL" id="MFYX01000073">
    <property type="protein sequence ID" value="OGK04404.1"/>
    <property type="molecule type" value="Genomic_DNA"/>
</dbReference>
<dbReference type="Proteomes" id="UP000179243">
    <property type="component" value="Unassembled WGS sequence"/>
</dbReference>
<accession>A0A1F7FCJ9</accession>
<protein>
    <submittedName>
        <fullName evidence="1">Uncharacterized protein</fullName>
    </submittedName>
</protein>
<sequence>MKYKKILGVFLGPSENLPLENRLFNAVTLCAGIAGAFSSVSDYTAGHNDRLAEKHGPVHYWRSRYNTVYH</sequence>
<gene>
    <name evidence="1" type="ORF">A2519_18540</name>
</gene>
<evidence type="ECO:0000313" key="1">
    <source>
        <dbReference type="EMBL" id="OGK04404.1"/>
    </source>
</evidence>
<reference evidence="1 2" key="1">
    <citation type="journal article" date="2016" name="Nat. Commun.">
        <title>Thousands of microbial genomes shed light on interconnected biogeochemical processes in an aquifer system.</title>
        <authorList>
            <person name="Anantharaman K."/>
            <person name="Brown C.T."/>
            <person name="Hug L.A."/>
            <person name="Sharon I."/>
            <person name="Castelle C.J."/>
            <person name="Probst A.J."/>
            <person name="Thomas B.C."/>
            <person name="Singh A."/>
            <person name="Wilkins M.J."/>
            <person name="Karaoz U."/>
            <person name="Brodie E.L."/>
            <person name="Williams K.H."/>
            <person name="Hubbard S.S."/>
            <person name="Banfield J.F."/>
        </authorList>
    </citation>
    <scope>NUCLEOTIDE SEQUENCE [LARGE SCALE GENOMIC DNA]</scope>
</reference>
<organism evidence="1 2">
    <name type="scientific">Candidatus Raymondbacteria bacterium RIFOXYD12_FULL_49_13</name>
    <dbReference type="NCBI Taxonomy" id="1817890"/>
    <lineage>
        <taxon>Bacteria</taxon>
        <taxon>Raymondiibacteriota</taxon>
    </lineage>
</organism>
<name>A0A1F7FCJ9_UNCRA</name>